<dbReference type="InterPro" id="IPR038162">
    <property type="entry name" value="SoxY_sf"/>
</dbReference>
<evidence type="ECO:0000313" key="5">
    <source>
        <dbReference type="Proteomes" id="UP000077628"/>
    </source>
</evidence>
<dbReference type="OrthoDB" id="8538315at2"/>
<dbReference type="AlphaFoldDB" id="A0A177NHN9"/>
<evidence type="ECO:0000259" key="3">
    <source>
        <dbReference type="Pfam" id="PF13501"/>
    </source>
</evidence>
<dbReference type="InterPro" id="IPR030831">
    <property type="entry name" value="Fuse-rel_SoxYZ"/>
</dbReference>
<feature type="domain" description="Ig-like SoxY" evidence="3">
    <location>
        <begin position="36"/>
        <end position="145"/>
    </location>
</feature>
<feature type="domain" description="Sulphur oxidation protein SoxZ" evidence="2">
    <location>
        <begin position="171"/>
        <end position="257"/>
    </location>
</feature>
<dbReference type="Proteomes" id="UP000077628">
    <property type="component" value="Unassembled WGS sequence"/>
</dbReference>
<evidence type="ECO:0000313" key="4">
    <source>
        <dbReference type="EMBL" id="OAI17487.1"/>
    </source>
</evidence>
<protein>
    <submittedName>
        <fullName evidence="4">Quinoprotein dehydrogenase-associated SoxYZ-like carrier</fullName>
    </submittedName>
</protein>
<dbReference type="InterPro" id="IPR014756">
    <property type="entry name" value="Ig_E-set"/>
</dbReference>
<gene>
    <name evidence="4" type="ORF">A1355_07540</name>
</gene>
<organism evidence="4 5">
    <name type="scientific">Methylomonas koyamae</name>
    <dbReference type="NCBI Taxonomy" id="702114"/>
    <lineage>
        <taxon>Bacteria</taxon>
        <taxon>Pseudomonadati</taxon>
        <taxon>Pseudomonadota</taxon>
        <taxon>Gammaproteobacteria</taxon>
        <taxon>Methylococcales</taxon>
        <taxon>Methylococcaceae</taxon>
        <taxon>Methylomonas</taxon>
    </lineage>
</organism>
<sequence>MHYVSRLAAASILLISSVSVHAEGDDLTWNTVLKDQFFAGKSIEESSDVIELEAPYRAEDPAIVPLKVTSKIPQAKDKFVKKIWLFVDKNPFPFVGEFEFFPESGKADLAMRVRVNTYSNIRAVAQTSDGKFTMTKKFVKASGGCSAPIGADLDEALKRIGKVKFRLDGGVQTGQPTLAQLMISHPNLTGMQMDQVTRFIRKSQFVDQLKVSFNDKPVLNAKIDIAISADPNFRFYFVPDKPGELKAEFSDISCESPTSRNVCSKGTNYVQSYQVSP</sequence>
<feature type="chain" id="PRO_5008069178" evidence="1">
    <location>
        <begin position="23"/>
        <end position="277"/>
    </location>
</feature>
<dbReference type="InterPro" id="IPR013783">
    <property type="entry name" value="Ig-like_fold"/>
</dbReference>
<dbReference type="SUPFAM" id="SSF81296">
    <property type="entry name" value="E set domains"/>
    <property type="match status" value="1"/>
</dbReference>
<feature type="signal peptide" evidence="1">
    <location>
        <begin position="1"/>
        <end position="22"/>
    </location>
</feature>
<reference evidence="5" key="1">
    <citation type="submission" date="2016-03" db="EMBL/GenBank/DDBJ databases">
        <authorList>
            <person name="Heylen K."/>
            <person name="De Vos P."/>
            <person name="Vekeman B."/>
        </authorList>
    </citation>
    <scope>NUCLEOTIDE SEQUENCE [LARGE SCALE GENOMIC DNA]</scope>
    <source>
        <strain evidence="5">R-45383</strain>
    </source>
</reference>
<dbReference type="STRING" id="702114.A1355_07540"/>
<dbReference type="Pfam" id="PF08770">
    <property type="entry name" value="SoxZ"/>
    <property type="match status" value="1"/>
</dbReference>
<dbReference type="InterPro" id="IPR014880">
    <property type="entry name" value="SoxZ_dom"/>
</dbReference>
<name>A0A177NHN9_9GAMM</name>
<evidence type="ECO:0000259" key="2">
    <source>
        <dbReference type="Pfam" id="PF08770"/>
    </source>
</evidence>
<accession>A0A177NHN9</accession>
<dbReference type="Pfam" id="PF13501">
    <property type="entry name" value="SoxY"/>
    <property type="match status" value="1"/>
</dbReference>
<evidence type="ECO:0000256" key="1">
    <source>
        <dbReference type="SAM" id="SignalP"/>
    </source>
</evidence>
<comment type="caution">
    <text evidence="4">The sequence shown here is derived from an EMBL/GenBank/DDBJ whole genome shotgun (WGS) entry which is preliminary data.</text>
</comment>
<dbReference type="InterPro" id="IPR032711">
    <property type="entry name" value="SoxY"/>
</dbReference>
<dbReference type="RefSeq" id="WP_064029359.1">
    <property type="nucleotide sequence ID" value="NZ_LUUK01000177.1"/>
</dbReference>
<dbReference type="Gene3D" id="2.60.40.10">
    <property type="entry name" value="Immunoglobulins"/>
    <property type="match status" value="1"/>
</dbReference>
<proteinExistence type="predicted"/>
<dbReference type="NCBIfam" id="TIGR04557">
    <property type="entry name" value="fuse_rel_SoxYZ"/>
    <property type="match status" value="1"/>
</dbReference>
<keyword evidence="1" id="KW-0732">Signal</keyword>
<keyword evidence="5" id="KW-1185">Reference proteome</keyword>
<dbReference type="EMBL" id="LUUK01000177">
    <property type="protein sequence ID" value="OAI17487.1"/>
    <property type="molecule type" value="Genomic_DNA"/>
</dbReference>
<dbReference type="Gene3D" id="2.60.40.2470">
    <property type="entry name" value="SoxY domain"/>
    <property type="match status" value="1"/>
</dbReference>